<name>A0ABW1YTT9_9GAMM</name>
<dbReference type="Gene3D" id="1.10.3290.10">
    <property type="entry name" value="Fido-like domain"/>
    <property type="match status" value="1"/>
</dbReference>
<dbReference type="InterPro" id="IPR036597">
    <property type="entry name" value="Fido-like_dom_sf"/>
</dbReference>
<dbReference type="SUPFAM" id="SSF140931">
    <property type="entry name" value="Fic-like"/>
    <property type="match status" value="1"/>
</dbReference>
<dbReference type="EMBL" id="JBHSVR010000001">
    <property type="protein sequence ID" value="MFC6634840.1"/>
    <property type="molecule type" value="Genomic_DNA"/>
</dbReference>
<dbReference type="InterPro" id="IPR040198">
    <property type="entry name" value="Fido_containing"/>
</dbReference>
<dbReference type="Proteomes" id="UP001596425">
    <property type="component" value="Unassembled WGS sequence"/>
</dbReference>
<proteinExistence type="predicted"/>
<dbReference type="PANTHER" id="PTHR13504:SF38">
    <property type="entry name" value="FIDO DOMAIN-CONTAINING PROTEIN"/>
    <property type="match status" value="1"/>
</dbReference>
<organism evidence="2 3">
    <name type="scientific">Microbulbifer taiwanensis</name>
    <dbReference type="NCBI Taxonomy" id="986746"/>
    <lineage>
        <taxon>Bacteria</taxon>
        <taxon>Pseudomonadati</taxon>
        <taxon>Pseudomonadota</taxon>
        <taxon>Gammaproteobacteria</taxon>
        <taxon>Cellvibrionales</taxon>
        <taxon>Microbulbiferaceae</taxon>
        <taxon>Microbulbifer</taxon>
    </lineage>
</organism>
<protein>
    <submittedName>
        <fullName evidence="2">Fic family protein</fullName>
    </submittedName>
</protein>
<evidence type="ECO:0000259" key="1">
    <source>
        <dbReference type="PROSITE" id="PS51459"/>
    </source>
</evidence>
<sequence length="443" mass="51170">MKKPAKPPRLTDLLQHISPERLLELVSSPLPRTPGYLHWDQLRRRPVQEGLSHEEWWLKLKFGRQQIQRELPLKDSLGKPFTYCLPDPILEKLPAIDAQARGLIGINEQVVNPSLRDRYIISSLIEEAITSSQLEGAATTRKDAVDMLRSGRAPKDKSEQMILNNFLAMKEILALKDQPISPEIICTLHRIVTEKTLEQETSAGQIQQPEDTRVAVWDESDDQILHRPPSAEELPSRMRAMCDFANGAQDTQQYLHPVIRAIILHFWLAYDHPFEDGNGRTARALFYWTMLREGYWLFEFISISSLLKEAPSKYARSFLYTESDDNDLTYFIIFQLDIILRAITALENYIEKKTQEQSQIDIYLKNSLLLNHRQKALLANALKKPTTVYSIESHQRSHKIAYATSRADLLKLHELQLLDQFKIGKALRFRPAKNLEQKLKSID</sequence>
<gene>
    <name evidence="2" type="ORF">ACFQBM_16250</name>
</gene>
<keyword evidence="3" id="KW-1185">Reference proteome</keyword>
<dbReference type="PANTHER" id="PTHR13504">
    <property type="entry name" value="FIDO DOMAIN-CONTAINING PROTEIN DDB_G0283145"/>
    <property type="match status" value="1"/>
</dbReference>
<evidence type="ECO:0000313" key="2">
    <source>
        <dbReference type="EMBL" id="MFC6634840.1"/>
    </source>
</evidence>
<dbReference type="RefSeq" id="WP_193191356.1">
    <property type="nucleotide sequence ID" value="NZ_JACZFR010000017.1"/>
</dbReference>
<comment type="caution">
    <text evidence="2">The sequence shown here is derived from an EMBL/GenBank/DDBJ whole genome shotgun (WGS) entry which is preliminary data.</text>
</comment>
<dbReference type="PROSITE" id="PS51459">
    <property type="entry name" value="FIDO"/>
    <property type="match status" value="1"/>
</dbReference>
<reference evidence="3" key="1">
    <citation type="journal article" date="2019" name="Int. J. Syst. Evol. Microbiol.">
        <title>The Global Catalogue of Microorganisms (GCM) 10K type strain sequencing project: providing services to taxonomists for standard genome sequencing and annotation.</title>
        <authorList>
            <consortium name="The Broad Institute Genomics Platform"/>
            <consortium name="The Broad Institute Genome Sequencing Center for Infectious Disease"/>
            <person name="Wu L."/>
            <person name="Ma J."/>
        </authorList>
    </citation>
    <scope>NUCLEOTIDE SEQUENCE [LARGE SCALE GENOMIC DNA]</scope>
    <source>
        <strain evidence="3">CGMCC 1.13718</strain>
    </source>
</reference>
<dbReference type="Pfam" id="PF02661">
    <property type="entry name" value="Fic"/>
    <property type="match status" value="1"/>
</dbReference>
<evidence type="ECO:0000313" key="3">
    <source>
        <dbReference type="Proteomes" id="UP001596425"/>
    </source>
</evidence>
<accession>A0ABW1YTT9</accession>
<dbReference type="InterPro" id="IPR003812">
    <property type="entry name" value="Fido"/>
</dbReference>
<feature type="domain" description="Fido" evidence="1">
    <location>
        <begin position="180"/>
        <end position="337"/>
    </location>
</feature>